<evidence type="ECO:0000256" key="1">
    <source>
        <dbReference type="SAM" id="Phobius"/>
    </source>
</evidence>
<evidence type="ECO:0000313" key="2">
    <source>
        <dbReference type="EMBL" id="MFC7181567.1"/>
    </source>
</evidence>
<keyword evidence="1" id="KW-0472">Membrane</keyword>
<feature type="transmembrane region" description="Helical" evidence="1">
    <location>
        <begin position="16"/>
        <end position="35"/>
    </location>
</feature>
<evidence type="ECO:0000313" key="3">
    <source>
        <dbReference type="Proteomes" id="UP001596435"/>
    </source>
</evidence>
<keyword evidence="3" id="KW-1185">Reference proteome</keyword>
<sequence>MDTATQTTGRRSTGGFLDSPIIGMAPWIVFSVLVGPGRFETAVAIALALTVLLVAAGRVRRPGSSWKILELADVVFFAVLAVVGLIASAGTLRWLETYAGEVSNLALVTVAFGSMAARMPFTLQYAREQVPRAHWNSPAFVRTNYVLTGVWGLAFLVAAVAGLYGDLVLHDPNELWTGWVIQIGAIILALRFTDWYPDVVRARAARAGGDPVPVPTVGALFLPLAGYLMPVGIVLLAFDSGPAWLGVALIVGGVLLTRALRRQERPGDRHSEA</sequence>
<dbReference type="RefSeq" id="WP_345704371.1">
    <property type="nucleotide sequence ID" value="NZ_BAABKV010000001.1"/>
</dbReference>
<name>A0ABW2FYQ4_9ACTN</name>
<feature type="transmembrane region" description="Helical" evidence="1">
    <location>
        <begin position="71"/>
        <end position="92"/>
    </location>
</feature>
<accession>A0ABW2FYQ4</accession>
<feature type="transmembrane region" description="Helical" evidence="1">
    <location>
        <begin position="214"/>
        <end position="237"/>
    </location>
</feature>
<proteinExistence type="predicted"/>
<feature type="transmembrane region" description="Helical" evidence="1">
    <location>
        <begin position="243"/>
        <end position="260"/>
    </location>
</feature>
<feature type="transmembrane region" description="Helical" evidence="1">
    <location>
        <begin position="41"/>
        <end position="59"/>
    </location>
</feature>
<comment type="caution">
    <text evidence="2">The sequence shown here is derived from an EMBL/GenBank/DDBJ whole genome shotgun (WGS) entry which is preliminary data.</text>
</comment>
<organism evidence="2 3">
    <name type="scientific">Kitasatospora paranensis</name>
    <dbReference type="NCBI Taxonomy" id="258053"/>
    <lineage>
        <taxon>Bacteria</taxon>
        <taxon>Bacillati</taxon>
        <taxon>Actinomycetota</taxon>
        <taxon>Actinomycetes</taxon>
        <taxon>Kitasatosporales</taxon>
        <taxon>Streptomycetaceae</taxon>
        <taxon>Kitasatospora</taxon>
    </lineage>
</organism>
<keyword evidence="1" id="KW-1133">Transmembrane helix</keyword>
<dbReference type="Proteomes" id="UP001596435">
    <property type="component" value="Unassembled WGS sequence"/>
</dbReference>
<keyword evidence="1" id="KW-0812">Transmembrane</keyword>
<reference evidence="3" key="1">
    <citation type="journal article" date="2019" name="Int. J. Syst. Evol. Microbiol.">
        <title>The Global Catalogue of Microorganisms (GCM) 10K type strain sequencing project: providing services to taxonomists for standard genome sequencing and annotation.</title>
        <authorList>
            <consortium name="The Broad Institute Genomics Platform"/>
            <consortium name="The Broad Institute Genome Sequencing Center for Infectious Disease"/>
            <person name="Wu L."/>
            <person name="Ma J."/>
        </authorList>
    </citation>
    <scope>NUCLEOTIDE SEQUENCE [LARGE SCALE GENOMIC DNA]</scope>
    <source>
        <strain evidence="3">CGMCC 1.12859</strain>
    </source>
</reference>
<feature type="transmembrane region" description="Helical" evidence="1">
    <location>
        <begin position="144"/>
        <end position="164"/>
    </location>
</feature>
<feature type="transmembrane region" description="Helical" evidence="1">
    <location>
        <begin position="176"/>
        <end position="193"/>
    </location>
</feature>
<gene>
    <name evidence="2" type="ORF">ACFQMG_18615</name>
</gene>
<feature type="transmembrane region" description="Helical" evidence="1">
    <location>
        <begin position="104"/>
        <end position="123"/>
    </location>
</feature>
<dbReference type="EMBL" id="JBHTAJ010000033">
    <property type="protein sequence ID" value="MFC7181567.1"/>
    <property type="molecule type" value="Genomic_DNA"/>
</dbReference>
<protein>
    <submittedName>
        <fullName evidence="2">Uncharacterized protein</fullName>
    </submittedName>
</protein>